<keyword evidence="4 5" id="KW-0067">ATP-binding</keyword>
<protein>
    <recommendedName>
        <fullName evidence="7">Protein kinase domain-containing protein</fullName>
    </recommendedName>
</protein>
<feature type="compositionally biased region" description="Pro residues" evidence="6">
    <location>
        <begin position="312"/>
        <end position="368"/>
    </location>
</feature>
<evidence type="ECO:0000313" key="9">
    <source>
        <dbReference type="Proteomes" id="UP001500683"/>
    </source>
</evidence>
<dbReference type="SUPFAM" id="SSF56112">
    <property type="entry name" value="Protein kinase-like (PK-like)"/>
    <property type="match status" value="1"/>
</dbReference>
<keyword evidence="9" id="KW-1185">Reference proteome</keyword>
<feature type="region of interest" description="Disordered" evidence="6">
    <location>
        <begin position="406"/>
        <end position="452"/>
    </location>
</feature>
<dbReference type="PROSITE" id="PS00107">
    <property type="entry name" value="PROTEIN_KINASE_ATP"/>
    <property type="match status" value="1"/>
</dbReference>
<dbReference type="Pfam" id="PF00069">
    <property type="entry name" value="Pkinase"/>
    <property type="match status" value="1"/>
</dbReference>
<evidence type="ECO:0000313" key="8">
    <source>
        <dbReference type="EMBL" id="GAA4071781.1"/>
    </source>
</evidence>
<dbReference type="InterPro" id="IPR000719">
    <property type="entry name" value="Prot_kinase_dom"/>
</dbReference>
<dbReference type="PANTHER" id="PTHR43289:SF34">
    <property type="entry name" value="SERINE_THREONINE-PROTEIN KINASE YBDM-RELATED"/>
    <property type="match status" value="1"/>
</dbReference>
<dbReference type="RefSeq" id="WP_344946703.1">
    <property type="nucleotide sequence ID" value="NZ_BAAAZG010000017.1"/>
</dbReference>
<organism evidence="8 9">
    <name type="scientific">Actinomadura miaoliensis</name>
    <dbReference type="NCBI Taxonomy" id="430685"/>
    <lineage>
        <taxon>Bacteria</taxon>
        <taxon>Bacillati</taxon>
        <taxon>Actinomycetota</taxon>
        <taxon>Actinomycetes</taxon>
        <taxon>Streptosporangiales</taxon>
        <taxon>Thermomonosporaceae</taxon>
        <taxon>Actinomadura</taxon>
    </lineage>
</organism>
<dbReference type="InterPro" id="IPR017441">
    <property type="entry name" value="Protein_kinase_ATP_BS"/>
</dbReference>
<feature type="binding site" evidence="5">
    <location>
        <position position="45"/>
    </location>
    <ligand>
        <name>ATP</name>
        <dbReference type="ChEBI" id="CHEBI:30616"/>
    </ligand>
</feature>
<feature type="domain" description="Protein kinase" evidence="7">
    <location>
        <begin position="17"/>
        <end position="279"/>
    </location>
</feature>
<dbReference type="Proteomes" id="UP001500683">
    <property type="component" value="Unassembled WGS sequence"/>
</dbReference>
<name>A0ABP7VS29_9ACTN</name>
<proteinExistence type="predicted"/>
<reference evidence="9" key="1">
    <citation type="journal article" date="2019" name="Int. J. Syst. Evol. Microbiol.">
        <title>The Global Catalogue of Microorganisms (GCM) 10K type strain sequencing project: providing services to taxonomists for standard genome sequencing and annotation.</title>
        <authorList>
            <consortium name="The Broad Institute Genomics Platform"/>
            <consortium name="The Broad Institute Genome Sequencing Center for Infectious Disease"/>
            <person name="Wu L."/>
            <person name="Ma J."/>
        </authorList>
    </citation>
    <scope>NUCLEOTIDE SEQUENCE [LARGE SCALE GENOMIC DNA]</scope>
    <source>
        <strain evidence="9">JCM 16702</strain>
    </source>
</reference>
<keyword evidence="1" id="KW-0808">Transferase</keyword>
<dbReference type="InterPro" id="IPR011009">
    <property type="entry name" value="Kinase-like_dom_sf"/>
</dbReference>
<sequence>MTLEELRPEDPRAIGSYRLLARLGAGGMGRVFLGRSSGGRTVAIKLVHAELAHDPDFRRRFRHEVRAAREVGGEFTAPVLDADTESDAPWLATGFIAGPTLHQVVERDHGPLPEFTVRRLAHGLAAALRAVHGAGLVHRDLKPSNVLLTLDGPRVIDFGIARAVDASVATRTGAVIGTPAFMSPEQVRGERVGPAGDVFSLGSVLAFAATGRQPFATPDGGVHALMMRVVSAEPDLDGMTEPLRSLVADCLAKDPRQRPSLDEIARRAAEDDVRRESWLPAGLVERLGRYAVRLLDLEQPDATRRLPDDPAGTPPHPHGPPAAHQPPSPPLGPAVHAAPPPPFARPQPLPPGTPVPGTVPPGAPPPGHPAAWQTRPPAPGRSRLPVYIASAAAVFVAAVVLVVATSSGDGDGEGAVAGSERPRGTAGTGRAAEPPATRQASPGTRDAAGGAAVPAKLVGTWEGEITGGQTRRMTVRQGRTGSEIVTTRTVHGTTECRGVGELVSSGERMIVIRTRVTYSKPSYACSSVGKQSLTLVGDDTVEYRAGGSSGLLKRKT</sequence>
<dbReference type="EMBL" id="BAAAZG010000017">
    <property type="protein sequence ID" value="GAA4071781.1"/>
    <property type="molecule type" value="Genomic_DNA"/>
</dbReference>
<dbReference type="InterPro" id="IPR008271">
    <property type="entry name" value="Ser/Thr_kinase_AS"/>
</dbReference>
<dbReference type="PROSITE" id="PS00108">
    <property type="entry name" value="PROTEIN_KINASE_ST"/>
    <property type="match status" value="1"/>
</dbReference>
<dbReference type="PROSITE" id="PS50011">
    <property type="entry name" value="PROTEIN_KINASE_DOM"/>
    <property type="match status" value="1"/>
</dbReference>
<evidence type="ECO:0000256" key="2">
    <source>
        <dbReference type="ARBA" id="ARBA00022741"/>
    </source>
</evidence>
<feature type="region of interest" description="Disordered" evidence="6">
    <location>
        <begin position="300"/>
        <end position="377"/>
    </location>
</feature>
<dbReference type="Gene3D" id="1.10.510.10">
    <property type="entry name" value="Transferase(Phosphotransferase) domain 1"/>
    <property type="match status" value="1"/>
</dbReference>
<evidence type="ECO:0000256" key="3">
    <source>
        <dbReference type="ARBA" id="ARBA00022777"/>
    </source>
</evidence>
<gene>
    <name evidence="8" type="ORF">GCM10022214_29600</name>
</gene>
<comment type="caution">
    <text evidence="8">The sequence shown here is derived from an EMBL/GenBank/DDBJ whole genome shotgun (WGS) entry which is preliminary data.</text>
</comment>
<keyword evidence="2 5" id="KW-0547">Nucleotide-binding</keyword>
<dbReference type="Gene3D" id="3.30.200.20">
    <property type="entry name" value="Phosphorylase Kinase, domain 1"/>
    <property type="match status" value="1"/>
</dbReference>
<evidence type="ECO:0000259" key="7">
    <source>
        <dbReference type="PROSITE" id="PS50011"/>
    </source>
</evidence>
<evidence type="ECO:0000256" key="6">
    <source>
        <dbReference type="SAM" id="MobiDB-lite"/>
    </source>
</evidence>
<evidence type="ECO:0000256" key="4">
    <source>
        <dbReference type="ARBA" id="ARBA00022840"/>
    </source>
</evidence>
<dbReference type="SMART" id="SM00220">
    <property type="entry name" value="S_TKc"/>
    <property type="match status" value="1"/>
</dbReference>
<evidence type="ECO:0000256" key="1">
    <source>
        <dbReference type="ARBA" id="ARBA00022679"/>
    </source>
</evidence>
<dbReference type="PANTHER" id="PTHR43289">
    <property type="entry name" value="MITOGEN-ACTIVATED PROTEIN KINASE KINASE KINASE 20-RELATED"/>
    <property type="match status" value="1"/>
</dbReference>
<evidence type="ECO:0000256" key="5">
    <source>
        <dbReference type="PROSITE-ProRule" id="PRU10141"/>
    </source>
</evidence>
<dbReference type="CDD" id="cd14014">
    <property type="entry name" value="STKc_PknB_like"/>
    <property type="match status" value="1"/>
</dbReference>
<keyword evidence="3" id="KW-0418">Kinase</keyword>
<accession>A0ABP7VS29</accession>